<comment type="caution">
    <text evidence="2">The sequence shown here is derived from an EMBL/GenBank/DDBJ whole genome shotgun (WGS) entry which is preliminary data.</text>
</comment>
<keyword evidence="2" id="KW-0808">Transferase</keyword>
<name>A0A6A8DGP9_9BACI</name>
<feature type="domain" description="N-acetyltransferase" evidence="1">
    <location>
        <begin position="132"/>
        <end position="269"/>
    </location>
</feature>
<dbReference type="OrthoDB" id="2463977at2"/>
<dbReference type="SUPFAM" id="SSF55729">
    <property type="entry name" value="Acyl-CoA N-acyltransferases (Nat)"/>
    <property type="match status" value="1"/>
</dbReference>
<dbReference type="PROSITE" id="PS51186">
    <property type="entry name" value="GNAT"/>
    <property type="match status" value="1"/>
</dbReference>
<gene>
    <name evidence="2" type="ORF">GH741_05185</name>
</gene>
<protein>
    <submittedName>
        <fullName evidence="2">GNAT family N-acetyltransferase</fullName>
    </submittedName>
</protein>
<evidence type="ECO:0000313" key="3">
    <source>
        <dbReference type="Proteomes" id="UP000799092"/>
    </source>
</evidence>
<keyword evidence="3" id="KW-1185">Reference proteome</keyword>
<dbReference type="GO" id="GO:0016747">
    <property type="term" value="F:acyltransferase activity, transferring groups other than amino-acyl groups"/>
    <property type="evidence" value="ECO:0007669"/>
    <property type="project" value="InterPro"/>
</dbReference>
<accession>A0A6A8DGP9</accession>
<dbReference type="Pfam" id="PF00583">
    <property type="entry name" value="Acetyltransf_1"/>
    <property type="match status" value="1"/>
</dbReference>
<sequence length="269" mass="30941">MTDILVESTPSEMIEANQRNLLNFFLMTSKSSKGIYYFDQNGIEGLNSFIPVSILNRIIKTNTTAKNLEDKFDYIKKMYHDKNIPMYWEIWSNSLPSNIREILQEYGFKYDSEFPAMVLEHTQIPENKSISLNIKKVDNEDEAIILADLFSEIYGVPEPARDGFLNTVLSTGFDINSKLVNYIGYEDEKPVCISSVYYDSGVVGIYNVGTIEGYNRKGYGTEITLFPLMEAKENGYKYMMLQSSEQGLKVYHRMGFKVLSRVETFKLEP</sequence>
<organism evidence="2 3">
    <name type="scientific">Aquibacillus halophilus</name>
    <dbReference type="NCBI Taxonomy" id="930132"/>
    <lineage>
        <taxon>Bacteria</taxon>
        <taxon>Bacillati</taxon>
        <taxon>Bacillota</taxon>
        <taxon>Bacilli</taxon>
        <taxon>Bacillales</taxon>
        <taxon>Bacillaceae</taxon>
        <taxon>Aquibacillus</taxon>
    </lineage>
</organism>
<proteinExistence type="predicted"/>
<dbReference type="RefSeq" id="WP_153735718.1">
    <property type="nucleotide sequence ID" value="NZ_WJNG01000003.1"/>
</dbReference>
<dbReference type="AlphaFoldDB" id="A0A6A8DGP9"/>
<dbReference type="Gene3D" id="3.40.630.30">
    <property type="match status" value="1"/>
</dbReference>
<evidence type="ECO:0000313" key="2">
    <source>
        <dbReference type="EMBL" id="MRH42067.1"/>
    </source>
</evidence>
<dbReference type="Proteomes" id="UP000799092">
    <property type="component" value="Unassembled WGS sequence"/>
</dbReference>
<evidence type="ECO:0000259" key="1">
    <source>
        <dbReference type="PROSITE" id="PS51186"/>
    </source>
</evidence>
<dbReference type="InterPro" id="IPR000182">
    <property type="entry name" value="GNAT_dom"/>
</dbReference>
<reference evidence="2" key="1">
    <citation type="submission" date="2019-11" db="EMBL/GenBank/DDBJ databases">
        <authorList>
            <person name="Li J."/>
        </authorList>
    </citation>
    <scope>NUCLEOTIDE SEQUENCE</scope>
    <source>
        <strain evidence="2">B6B</strain>
    </source>
</reference>
<dbReference type="InterPro" id="IPR016181">
    <property type="entry name" value="Acyl_CoA_acyltransferase"/>
</dbReference>
<dbReference type="EMBL" id="WJNG01000003">
    <property type="protein sequence ID" value="MRH42067.1"/>
    <property type="molecule type" value="Genomic_DNA"/>
</dbReference>